<dbReference type="GO" id="GO:0005524">
    <property type="term" value="F:ATP binding"/>
    <property type="evidence" value="ECO:0007669"/>
    <property type="project" value="UniProtKB-UniRule"/>
</dbReference>
<dbReference type="PROSITE" id="PS00107">
    <property type="entry name" value="PROTEIN_KINASE_ATP"/>
    <property type="match status" value="1"/>
</dbReference>
<dbReference type="PANTHER" id="PTHR24345:SF0">
    <property type="entry name" value="CELL CYCLE SERINE_THREONINE-PROTEIN KINASE CDC5_MSD2"/>
    <property type="match status" value="1"/>
</dbReference>
<gene>
    <name evidence="9" type="ORF">FGO68_gene12550</name>
</gene>
<evidence type="ECO:0000256" key="3">
    <source>
        <dbReference type="ARBA" id="ARBA00022741"/>
    </source>
</evidence>
<dbReference type="SMART" id="SM00220">
    <property type="entry name" value="S_TKc"/>
    <property type="match status" value="1"/>
</dbReference>
<keyword evidence="4" id="KW-0418">Kinase</keyword>
<name>A0A8J8P439_HALGN</name>
<protein>
    <recommendedName>
        <fullName evidence="8">Protein kinase domain-containing protein</fullName>
    </recommendedName>
</protein>
<dbReference type="AlphaFoldDB" id="A0A8J8P439"/>
<dbReference type="Pfam" id="PF00069">
    <property type="entry name" value="Pkinase"/>
    <property type="match status" value="1"/>
</dbReference>
<dbReference type="EMBL" id="RRYP01000648">
    <property type="protein sequence ID" value="TNV87061.1"/>
    <property type="molecule type" value="Genomic_DNA"/>
</dbReference>
<dbReference type="Proteomes" id="UP000785679">
    <property type="component" value="Unassembled WGS sequence"/>
</dbReference>
<evidence type="ECO:0000256" key="2">
    <source>
        <dbReference type="ARBA" id="ARBA00022679"/>
    </source>
</evidence>
<keyword evidence="1 7" id="KW-0723">Serine/threonine-protein kinase</keyword>
<evidence type="ECO:0000256" key="1">
    <source>
        <dbReference type="ARBA" id="ARBA00022527"/>
    </source>
</evidence>
<dbReference type="Gene3D" id="1.10.510.10">
    <property type="entry name" value="Transferase(Phosphotransferase) domain 1"/>
    <property type="match status" value="1"/>
</dbReference>
<evidence type="ECO:0000256" key="4">
    <source>
        <dbReference type="ARBA" id="ARBA00022777"/>
    </source>
</evidence>
<evidence type="ECO:0000256" key="5">
    <source>
        <dbReference type="ARBA" id="ARBA00022840"/>
    </source>
</evidence>
<dbReference type="GO" id="GO:0005634">
    <property type="term" value="C:nucleus"/>
    <property type="evidence" value="ECO:0007669"/>
    <property type="project" value="TreeGrafter"/>
</dbReference>
<dbReference type="PROSITE" id="PS50011">
    <property type="entry name" value="PROTEIN_KINASE_DOM"/>
    <property type="match status" value="1"/>
</dbReference>
<evidence type="ECO:0000256" key="6">
    <source>
        <dbReference type="PROSITE-ProRule" id="PRU10141"/>
    </source>
</evidence>
<evidence type="ECO:0000313" key="10">
    <source>
        <dbReference type="Proteomes" id="UP000785679"/>
    </source>
</evidence>
<accession>A0A8J8P439</accession>
<dbReference type="SUPFAM" id="SSF56112">
    <property type="entry name" value="Protein kinase-like (PK-like)"/>
    <property type="match status" value="1"/>
</dbReference>
<evidence type="ECO:0000259" key="8">
    <source>
        <dbReference type="PROSITE" id="PS50011"/>
    </source>
</evidence>
<keyword evidence="2" id="KW-0808">Transferase</keyword>
<dbReference type="InterPro" id="IPR008271">
    <property type="entry name" value="Ser/Thr_kinase_AS"/>
</dbReference>
<proteinExistence type="inferred from homology"/>
<feature type="domain" description="Protein kinase" evidence="8">
    <location>
        <begin position="10"/>
        <end position="275"/>
    </location>
</feature>
<organism evidence="9 10">
    <name type="scientific">Halteria grandinella</name>
    <dbReference type="NCBI Taxonomy" id="5974"/>
    <lineage>
        <taxon>Eukaryota</taxon>
        <taxon>Sar</taxon>
        <taxon>Alveolata</taxon>
        <taxon>Ciliophora</taxon>
        <taxon>Intramacronucleata</taxon>
        <taxon>Spirotrichea</taxon>
        <taxon>Stichotrichia</taxon>
        <taxon>Sporadotrichida</taxon>
        <taxon>Halteriidae</taxon>
        <taxon>Halteria</taxon>
    </lineage>
</organism>
<keyword evidence="5 6" id="KW-0067">ATP-binding</keyword>
<comment type="similarity">
    <text evidence="7">Belongs to the protein kinase superfamily.</text>
</comment>
<sequence length="286" mass="33258">MGLRSLFTHFVVGNAIGLGQFGKVYLAHSKQVQRSVMTAPYHKVLPGKKVAVKVIHKKNDSKLLLETQINEIEILRVCNHQNVKIYIVMEYIDGVDLIHYIKKKKRLTDNEMQDISVQIVEGVKHLHELGIVHRDLKLENIMVVSDQDNKGEERIRVKLIDFGLAKILTSLEKTTQWCGTLSFCSPEIVREQPYNQKSDIWALGVILHLLLTKCYPFMDKNFEMTKRQILEKVLTINSQKIKKLPVQVQSTILKILEKNQDERPSIQEVIEFPWIKHLRKKYLKIM</sequence>
<reference evidence="9" key="1">
    <citation type="submission" date="2019-06" db="EMBL/GenBank/DDBJ databases">
        <authorList>
            <person name="Zheng W."/>
        </authorList>
    </citation>
    <scope>NUCLEOTIDE SEQUENCE</scope>
    <source>
        <strain evidence="9">QDHG01</strain>
    </source>
</reference>
<dbReference type="InterPro" id="IPR011009">
    <property type="entry name" value="Kinase-like_dom_sf"/>
</dbReference>
<dbReference type="PROSITE" id="PS00108">
    <property type="entry name" value="PROTEIN_KINASE_ST"/>
    <property type="match status" value="1"/>
</dbReference>
<dbReference type="OrthoDB" id="10252354at2759"/>
<dbReference type="InterPro" id="IPR017441">
    <property type="entry name" value="Protein_kinase_ATP_BS"/>
</dbReference>
<evidence type="ECO:0000256" key="7">
    <source>
        <dbReference type="RuleBase" id="RU000304"/>
    </source>
</evidence>
<keyword evidence="10" id="KW-1185">Reference proteome</keyword>
<comment type="caution">
    <text evidence="9">The sequence shown here is derived from an EMBL/GenBank/DDBJ whole genome shotgun (WGS) entry which is preliminary data.</text>
</comment>
<dbReference type="InterPro" id="IPR000719">
    <property type="entry name" value="Prot_kinase_dom"/>
</dbReference>
<feature type="binding site" evidence="6">
    <location>
        <position position="48"/>
    </location>
    <ligand>
        <name>ATP</name>
        <dbReference type="ChEBI" id="CHEBI:30616"/>
    </ligand>
</feature>
<dbReference type="PANTHER" id="PTHR24345">
    <property type="entry name" value="SERINE/THREONINE-PROTEIN KINASE PLK"/>
    <property type="match status" value="1"/>
</dbReference>
<dbReference type="GO" id="GO:0004674">
    <property type="term" value="F:protein serine/threonine kinase activity"/>
    <property type="evidence" value="ECO:0007669"/>
    <property type="project" value="UniProtKB-KW"/>
</dbReference>
<evidence type="ECO:0000313" key="9">
    <source>
        <dbReference type="EMBL" id="TNV87061.1"/>
    </source>
</evidence>
<keyword evidence="3 6" id="KW-0547">Nucleotide-binding</keyword>